<evidence type="ECO:0000313" key="3">
    <source>
        <dbReference type="Proteomes" id="UP000784294"/>
    </source>
</evidence>
<proteinExistence type="predicted"/>
<evidence type="ECO:0000256" key="1">
    <source>
        <dbReference type="SAM" id="MobiDB-lite"/>
    </source>
</evidence>
<protein>
    <submittedName>
        <fullName evidence="2">Uncharacterized protein</fullName>
    </submittedName>
</protein>
<dbReference type="EMBL" id="CAAALY010088846">
    <property type="protein sequence ID" value="VEL27659.1"/>
    <property type="molecule type" value="Genomic_DNA"/>
</dbReference>
<feature type="region of interest" description="Disordered" evidence="1">
    <location>
        <begin position="22"/>
        <end position="64"/>
    </location>
</feature>
<keyword evidence="3" id="KW-1185">Reference proteome</keyword>
<sequence length="106" mass="11823">MPSAGQIYRRLVCCRVVMADPTAGPIRTKSRRPRRQDAQSNGQQTEDQLAQGFGMSGQERSSWHRFTRSEHDMADLRPVFCMTSHVASVSAIAALSWPHSAHSRGQ</sequence>
<name>A0A3S5AXA7_9PLAT</name>
<dbReference type="Proteomes" id="UP000784294">
    <property type="component" value="Unassembled WGS sequence"/>
</dbReference>
<reference evidence="2" key="1">
    <citation type="submission" date="2018-11" db="EMBL/GenBank/DDBJ databases">
        <authorList>
            <consortium name="Pathogen Informatics"/>
        </authorList>
    </citation>
    <scope>NUCLEOTIDE SEQUENCE</scope>
</reference>
<comment type="caution">
    <text evidence="2">The sequence shown here is derived from an EMBL/GenBank/DDBJ whole genome shotgun (WGS) entry which is preliminary data.</text>
</comment>
<dbReference type="AlphaFoldDB" id="A0A3S5AXA7"/>
<gene>
    <name evidence="2" type="ORF">PXEA_LOCUS21099</name>
</gene>
<feature type="compositionally biased region" description="Polar residues" evidence="1">
    <location>
        <begin position="38"/>
        <end position="48"/>
    </location>
</feature>
<organism evidence="2 3">
    <name type="scientific">Protopolystoma xenopodis</name>
    <dbReference type="NCBI Taxonomy" id="117903"/>
    <lineage>
        <taxon>Eukaryota</taxon>
        <taxon>Metazoa</taxon>
        <taxon>Spiralia</taxon>
        <taxon>Lophotrochozoa</taxon>
        <taxon>Platyhelminthes</taxon>
        <taxon>Monogenea</taxon>
        <taxon>Polyopisthocotylea</taxon>
        <taxon>Polystomatidea</taxon>
        <taxon>Polystomatidae</taxon>
        <taxon>Protopolystoma</taxon>
    </lineage>
</organism>
<accession>A0A3S5AXA7</accession>
<evidence type="ECO:0000313" key="2">
    <source>
        <dbReference type="EMBL" id="VEL27659.1"/>
    </source>
</evidence>